<sequence>MLEEKDEQLQDNVGGDKKSETTEVSLSSEKSTEVQEKKEESTIEVPPMEKEPKAPKAEKKNAVSSDEHEAAIDKALTKEKESEAPIAEKEEDISNSTIKETTVSSSEKEKKAPADDKEEDLLEEIDESNAEDAEDEDNRVRHQIPILDYHSMSMENLVGELQRLVKNEKVQAIKKHIDGIKYEFDLKFQDFIEHKKEEYVSNGGYEIDFKYNSVTKRQFNEVYTEYREKRDQYYKSLEHNLKDNLNKRLTIIEELKGLVNVEEDINTTYKNFKDLQERWRTAGPIPRTNYNDVWRTYHHHIEIFYDFLHLNRELRDLDFKHNLEEKLRLIGRAESLANEPDLSNAFQELQTLHKIWKEDVGPVDREHRELIWEAFSNATKVLHQRRQDHYKDMEKVYEENLVKKNEIIESINGIAGNMANNHKALQLQMKKVEELRDSFFKAGKVPQKVNEQTWAAFKEGVRNFNRNKNAYYKNLKKDQQENLDNKRALLDLAVSLKDSDDYDTTTVEMKRIQNEWKKIGHVPRKYSDKIWNEFKDACNHYFDRLHSLKNVAHKEEEENLSLKNACLDKLKAFELSGDKQKDLASIKEFIAEWKTYGRVPFNKKNINVKFNKILDALFNKLDINRQEAELMKYGNKIQQLASADNERAIYNERTFIRRKITESKSEINQLENNLQFFSNASEDSPVVKEVIKNINNHKDALSTWKAKLKKLNILENNLNKEAEEVEMEENDTPEKE</sequence>
<feature type="compositionally biased region" description="Polar residues" evidence="2">
    <location>
        <begin position="94"/>
        <end position="105"/>
    </location>
</feature>
<feature type="coiled-coil region" evidence="1">
    <location>
        <begin position="623"/>
        <end position="731"/>
    </location>
</feature>
<proteinExistence type="predicted"/>
<dbReference type="Proteomes" id="UP001549799">
    <property type="component" value="Unassembled WGS sequence"/>
</dbReference>
<gene>
    <name evidence="3" type="ORF">ABXZ36_06120</name>
</gene>
<dbReference type="RefSeq" id="WP_354614607.1">
    <property type="nucleotide sequence ID" value="NZ_JBEXAE010000002.1"/>
</dbReference>
<comment type="caution">
    <text evidence="3">The sequence shown here is derived from an EMBL/GenBank/DDBJ whole genome shotgun (WGS) entry which is preliminary data.</text>
</comment>
<reference evidence="3 4" key="1">
    <citation type="submission" date="2024-07" db="EMBL/GenBank/DDBJ databases">
        <title>The genome sequence of type strain Sediminicola arcticus GDMCC 1.2805.</title>
        <authorList>
            <person name="Liu Y."/>
        </authorList>
    </citation>
    <scope>NUCLEOTIDE SEQUENCE [LARGE SCALE GENOMIC DNA]</scope>
    <source>
        <strain evidence="3 4">GDMCC 1.2805</strain>
    </source>
</reference>
<evidence type="ECO:0000256" key="2">
    <source>
        <dbReference type="SAM" id="MobiDB-lite"/>
    </source>
</evidence>
<feature type="region of interest" description="Disordered" evidence="2">
    <location>
        <begin position="1"/>
        <end position="121"/>
    </location>
</feature>
<evidence type="ECO:0000256" key="1">
    <source>
        <dbReference type="SAM" id="Coils"/>
    </source>
</evidence>
<feature type="compositionally biased region" description="Basic and acidic residues" evidence="2">
    <location>
        <begin position="30"/>
        <end position="88"/>
    </location>
</feature>
<feature type="compositionally biased region" description="Basic and acidic residues" evidence="2">
    <location>
        <begin position="106"/>
        <end position="115"/>
    </location>
</feature>
<protein>
    <submittedName>
        <fullName evidence="3">DUF349 domain-containing protein</fullName>
    </submittedName>
</protein>
<evidence type="ECO:0000313" key="3">
    <source>
        <dbReference type="EMBL" id="MET6990219.1"/>
    </source>
</evidence>
<name>A0ABV2SST6_9FLAO</name>
<dbReference type="EMBL" id="JBEXAE010000002">
    <property type="protein sequence ID" value="MET6990219.1"/>
    <property type="molecule type" value="Genomic_DNA"/>
</dbReference>
<keyword evidence="1" id="KW-0175">Coiled coil</keyword>
<keyword evidence="4" id="KW-1185">Reference proteome</keyword>
<dbReference type="Pfam" id="PF03993">
    <property type="entry name" value="DUF349"/>
    <property type="match status" value="5"/>
</dbReference>
<dbReference type="InterPro" id="IPR007139">
    <property type="entry name" value="DUF349"/>
</dbReference>
<accession>A0ABV2SST6</accession>
<evidence type="ECO:0000313" key="4">
    <source>
        <dbReference type="Proteomes" id="UP001549799"/>
    </source>
</evidence>
<organism evidence="3 4">
    <name type="scientific">Sediminicola arcticus</name>
    <dbReference type="NCBI Taxonomy" id="1574308"/>
    <lineage>
        <taxon>Bacteria</taxon>
        <taxon>Pseudomonadati</taxon>
        <taxon>Bacteroidota</taxon>
        <taxon>Flavobacteriia</taxon>
        <taxon>Flavobacteriales</taxon>
        <taxon>Flavobacteriaceae</taxon>
        <taxon>Sediminicola</taxon>
    </lineage>
</organism>